<feature type="domain" description="C3H1-type" evidence="4">
    <location>
        <begin position="214"/>
        <end position="241"/>
    </location>
</feature>
<dbReference type="InterPro" id="IPR051712">
    <property type="entry name" value="ARTD-AVP"/>
</dbReference>
<proteinExistence type="inferred from homology"/>
<dbReference type="InterPro" id="IPR012317">
    <property type="entry name" value="Poly(ADP-ribose)pol_cat_dom"/>
</dbReference>
<dbReference type="Pfam" id="PF00644">
    <property type="entry name" value="PARP"/>
    <property type="match status" value="1"/>
</dbReference>
<accession>A0A8C3AXK8</accession>
<evidence type="ECO:0000256" key="2">
    <source>
        <dbReference type="PROSITE-ProRule" id="PRU00723"/>
    </source>
</evidence>
<comment type="similarity">
    <text evidence="1">Belongs to the ARTD/PARP family.</text>
</comment>
<dbReference type="PROSITE" id="PS51059">
    <property type="entry name" value="PARP_CATALYTIC"/>
    <property type="match status" value="1"/>
</dbReference>
<reference evidence="6" key="1">
    <citation type="submission" date="2025-08" db="UniProtKB">
        <authorList>
            <consortium name="Ensembl"/>
        </authorList>
    </citation>
    <scope>IDENTIFICATION</scope>
</reference>
<dbReference type="InterPro" id="IPR000571">
    <property type="entry name" value="Znf_CCCH"/>
</dbReference>
<keyword evidence="2" id="KW-0479">Metal-binding</keyword>
<keyword evidence="7" id="KW-1185">Reference proteome</keyword>
<feature type="compositionally biased region" description="Low complexity" evidence="3">
    <location>
        <begin position="96"/>
        <end position="105"/>
    </location>
</feature>
<dbReference type="PANTHER" id="PTHR45740">
    <property type="entry name" value="POLY [ADP-RIBOSE] POLYMERASE"/>
    <property type="match status" value="1"/>
</dbReference>
<dbReference type="Proteomes" id="UP000694565">
    <property type="component" value="Unplaced"/>
</dbReference>
<dbReference type="GO" id="GO:0008270">
    <property type="term" value="F:zinc ion binding"/>
    <property type="evidence" value="ECO:0007669"/>
    <property type="project" value="UniProtKB-KW"/>
</dbReference>
<feature type="zinc finger region" description="C3H1-type" evidence="2">
    <location>
        <begin position="214"/>
        <end position="241"/>
    </location>
</feature>
<feature type="domain" description="PARP catalytic" evidence="5">
    <location>
        <begin position="384"/>
        <end position="591"/>
    </location>
</feature>
<dbReference type="GO" id="GO:0003950">
    <property type="term" value="F:NAD+ poly-ADP-ribosyltransferase activity"/>
    <property type="evidence" value="ECO:0007669"/>
    <property type="project" value="InterPro"/>
</dbReference>
<keyword evidence="2" id="KW-0862">Zinc</keyword>
<dbReference type="SUPFAM" id="SSF56399">
    <property type="entry name" value="ADP-ribosylation"/>
    <property type="match status" value="1"/>
</dbReference>
<name>A0A8C3AXK8_CYCLU</name>
<dbReference type="CDD" id="cd01439">
    <property type="entry name" value="TCCD_inducible_PARP_like"/>
    <property type="match status" value="1"/>
</dbReference>
<evidence type="ECO:0000313" key="6">
    <source>
        <dbReference type="Ensembl" id="ENSCLMP00005049741.1"/>
    </source>
</evidence>
<keyword evidence="2" id="KW-0863">Zinc-finger</keyword>
<evidence type="ECO:0000256" key="1">
    <source>
        <dbReference type="ARBA" id="ARBA00024347"/>
    </source>
</evidence>
<dbReference type="AlphaFoldDB" id="A0A8C3AXK8"/>
<dbReference type="GeneTree" id="ENSGT00940000155368"/>
<sequence length="591" mass="67039">MCFFFFYRRSKMPSASSRHPKKRKTDDVVVLQPPSKAPKVRFLSPSLFLLEIPADANTSLPVWDAMRSQQVDIAWTVNPYFIGVHFTPRTSKQGRRTTSTQTSGSAPRSGVLQPRMLIQAVPQQHGASQSSCVLLTLPQSGTQLLPGQPAKAPANLPPAVSFIVPLPVIITQHQPSTPTKKCLQAAIRTPTATTTKPQAPPRGPVPTPFHTKSSSDIQICDNFLLGLCHAGRTCKKHHTPYPFYWQLWDSRQWIDVPPRSQVLLERSYCNVKRDTVGIKDGYTEYRRLTNSDSLVNNPYFPCKWKIYWWNGVDWEEYDQVTVFLIYCSLHLVDFTDMSQTNTCGKFRLFVTNFAPRTGILTEPVGEPPGANFSVDPLEEFTSWYPPVWCLDSMQDYSLVDLPAGTQAYQSVQSHFYQSLPETRVDIVGIQQVQNLLHWDKYQRHKAYMQERHDESRGPLERHLFHGTTKEPSEDICHNNFDPRMAGVNGTSNGFGSYFALSASFSKTYSAKSGSDKVRHMFLAKVLVGKVSLGSSGYYRPPPLNPRTSRFLLYDTCVDDIDNPTMFVVFDSCQCYPYYLIKYKDLPTEIDI</sequence>
<reference evidence="6" key="2">
    <citation type="submission" date="2025-09" db="UniProtKB">
        <authorList>
            <consortium name="Ensembl"/>
        </authorList>
    </citation>
    <scope>IDENTIFICATION</scope>
</reference>
<dbReference type="PROSITE" id="PS50103">
    <property type="entry name" value="ZF_C3H1"/>
    <property type="match status" value="1"/>
</dbReference>
<dbReference type="PANTHER" id="PTHR45740:SF6">
    <property type="entry name" value="PROTEIN MONO-ADP-RIBOSYLTRANSFERASE PARP12"/>
    <property type="match status" value="1"/>
</dbReference>
<dbReference type="GO" id="GO:0005634">
    <property type="term" value="C:nucleus"/>
    <property type="evidence" value="ECO:0007669"/>
    <property type="project" value="TreeGrafter"/>
</dbReference>
<evidence type="ECO:0000259" key="5">
    <source>
        <dbReference type="PROSITE" id="PS51059"/>
    </source>
</evidence>
<dbReference type="Gene3D" id="3.90.228.10">
    <property type="match status" value="1"/>
</dbReference>
<evidence type="ECO:0000313" key="7">
    <source>
        <dbReference type="Proteomes" id="UP000694565"/>
    </source>
</evidence>
<evidence type="ECO:0000256" key="3">
    <source>
        <dbReference type="SAM" id="MobiDB-lite"/>
    </source>
</evidence>
<protein>
    <submittedName>
        <fullName evidence="6">Uncharacterized protein</fullName>
    </submittedName>
</protein>
<feature type="region of interest" description="Disordered" evidence="3">
    <location>
        <begin position="88"/>
        <end position="111"/>
    </location>
</feature>
<evidence type="ECO:0000259" key="4">
    <source>
        <dbReference type="PROSITE" id="PS50103"/>
    </source>
</evidence>
<dbReference type="Ensembl" id="ENSCLMT00005051395.1">
    <property type="protein sequence ID" value="ENSCLMP00005049741.1"/>
    <property type="gene ID" value="ENSCLMG00005022636.1"/>
</dbReference>
<dbReference type="GO" id="GO:1990404">
    <property type="term" value="F:NAD+-protein mono-ADP-ribosyltransferase activity"/>
    <property type="evidence" value="ECO:0007669"/>
    <property type="project" value="TreeGrafter"/>
</dbReference>
<organism evidence="6 7">
    <name type="scientific">Cyclopterus lumpus</name>
    <name type="common">Lumpsucker</name>
    <dbReference type="NCBI Taxonomy" id="8103"/>
    <lineage>
        <taxon>Eukaryota</taxon>
        <taxon>Metazoa</taxon>
        <taxon>Chordata</taxon>
        <taxon>Craniata</taxon>
        <taxon>Vertebrata</taxon>
        <taxon>Euteleostomi</taxon>
        <taxon>Actinopterygii</taxon>
        <taxon>Neopterygii</taxon>
        <taxon>Teleostei</taxon>
        <taxon>Neoteleostei</taxon>
        <taxon>Acanthomorphata</taxon>
        <taxon>Eupercaria</taxon>
        <taxon>Perciformes</taxon>
        <taxon>Cottioidei</taxon>
        <taxon>Cottales</taxon>
        <taxon>Cyclopteridae</taxon>
        <taxon>Cyclopterus</taxon>
    </lineage>
</organism>